<dbReference type="Proteomes" id="UP000824890">
    <property type="component" value="Unassembled WGS sequence"/>
</dbReference>
<comment type="similarity">
    <text evidence="2 6">Belongs to the glycosyl hydrolase 17 family.</text>
</comment>
<dbReference type="EMBL" id="JAGKQM010000004">
    <property type="protein sequence ID" value="KAH0928387.1"/>
    <property type="molecule type" value="Genomic_DNA"/>
</dbReference>
<dbReference type="PANTHER" id="PTHR32227">
    <property type="entry name" value="GLUCAN ENDO-1,3-BETA-GLUCOSIDASE BG1-RELATED-RELATED"/>
    <property type="match status" value="1"/>
</dbReference>
<comment type="catalytic activity">
    <reaction evidence="1">
        <text>Hydrolysis of (1-&gt;3)-beta-D-glucosidic linkages in (1-&gt;3)-beta-D-glucans.</text>
        <dbReference type="EC" id="3.2.1.39"/>
    </reaction>
</comment>
<feature type="chain" id="PRO_5047052961" description="glucan endo-1,3-beta-D-glucosidase" evidence="9">
    <location>
        <begin position="25"/>
        <end position="1180"/>
    </location>
</feature>
<keyword evidence="9" id="KW-0732">Signal</keyword>
<dbReference type="InterPro" id="IPR000490">
    <property type="entry name" value="Glyco_hydro_17"/>
</dbReference>
<name>A0ABQ8DH81_BRANA</name>
<feature type="signal peptide" evidence="9">
    <location>
        <begin position="1"/>
        <end position="24"/>
    </location>
</feature>
<feature type="transmembrane region" description="Helical" evidence="8">
    <location>
        <begin position="611"/>
        <end position="630"/>
    </location>
</feature>
<evidence type="ECO:0000256" key="2">
    <source>
        <dbReference type="ARBA" id="ARBA00008773"/>
    </source>
</evidence>
<comment type="caution">
    <text evidence="10">The sequence shown here is derived from an EMBL/GenBank/DDBJ whole genome shotgun (WGS) entry which is preliminary data.</text>
</comment>
<evidence type="ECO:0000256" key="5">
    <source>
        <dbReference type="ARBA" id="ARBA00023295"/>
    </source>
</evidence>
<feature type="transmembrane region" description="Helical" evidence="8">
    <location>
        <begin position="881"/>
        <end position="900"/>
    </location>
</feature>
<keyword evidence="8" id="KW-1133">Transmembrane helix</keyword>
<keyword evidence="8" id="KW-0812">Transmembrane</keyword>
<dbReference type="InterPro" id="IPR044965">
    <property type="entry name" value="Glyco_hydro_17_plant"/>
</dbReference>
<reference evidence="10 11" key="1">
    <citation type="submission" date="2021-05" db="EMBL/GenBank/DDBJ databases">
        <title>Genome Assembly of Synthetic Allotetraploid Brassica napus Reveals Homoeologous Exchanges between Subgenomes.</title>
        <authorList>
            <person name="Davis J.T."/>
        </authorList>
    </citation>
    <scope>NUCLEOTIDE SEQUENCE [LARGE SCALE GENOMIC DNA]</scope>
    <source>
        <strain evidence="11">cv. Da-Ae</strain>
        <tissue evidence="10">Seedling</tissue>
    </source>
</reference>
<evidence type="ECO:0000256" key="7">
    <source>
        <dbReference type="RuleBase" id="RU004336"/>
    </source>
</evidence>
<evidence type="ECO:0000256" key="3">
    <source>
        <dbReference type="ARBA" id="ARBA00012780"/>
    </source>
</evidence>
<dbReference type="Gene3D" id="3.20.20.80">
    <property type="entry name" value="Glycosidases"/>
    <property type="match status" value="6"/>
</dbReference>
<evidence type="ECO:0000256" key="9">
    <source>
        <dbReference type="SAM" id="SignalP"/>
    </source>
</evidence>
<evidence type="ECO:0000256" key="4">
    <source>
        <dbReference type="ARBA" id="ARBA00022801"/>
    </source>
</evidence>
<proteinExistence type="inferred from homology"/>
<accession>A0ABQ8DH81</accession>
<protein>
    <recommendedName>
        <fullName evidence="3">glucan endo-1,3-beta-D-glucosidase</fullName>
        <ecNumber evidence="3">3.2.1.39</ecNumber>
    </recommendedName>
</protein>
<keyword evidence="11" id="KW-1185">Reference proteome</keyword>
<dbReference type="Pfam" id="PF00332">
    <property type="entry name" value="Glyco_hydro_17"/>
    <property type="match status" value="4"/>
</dbReference>
<evidence type="ECO:0000313" key="10">
    <source>
        <dbReference type="EMBL" id="KAH0928387.1"/>
    </source>
</evidence>
<keyword evidence="5 7" id="KW-0326">Glycosidase</keyword>
<organism evidence="10 11">
    <name type="scientific">Brassica napus</name>
    <name type="common">Rape</name>
    <dbReference type="NCBI Taxonomy" id="3708"/>
    <lineage>
        <taxon>Eukaryota</taxon>
        <taxon>Viridiplantae</taxon>
        <taxon>Streptophyta</taxon>
        <taxon>Embryophyta</taxon>
        <taxon>Tracheophyta</taxon>
        <taxon>Spermatophyta</taxon>
        <taxon>Magnoliopsida</taxon>
        <taxon>eudicotyledons</taxon>
        <taxon>Gunneridae</taxon>
        <taxon>Pentapetalae</taxon>
        <taxon>rosids</taxon>
        <taxon>malvids</taxon>
        <taxon>Brassicales</taxon>
        <taxon>Brassicaceae</taxon>
        <taxon>Brassiceae</taxon>
        <taxon>Brassica</taxon>
    </lineage>
</organism>
<dbReference type="PROSITE" id="PS00587">
    <property type="entry name" value="GLYCOSYL_HYDROL_F17"/>
    <property type="match status" value="2"/>
</dbReference>
<evidence type="ECO:0000313" key="11">
    <source>
        <dbReference type="Proteomes" id="UP000824890"/>
    </source>
</evidence>
<dbReference type="SUPFAM" id="SSF51445">
    <property type="entry name" value="(Trans)glycosidases"/>
    <property type="match status" value="4"/>
</dbReference>
<sequence length="1180" mass="130828">MKMAPTLMFLRSLIMASYFDTTAGQIGVCFGQLGNNLPNPSDVVAMYKQYDIQRMRMYAPKTEALEALRGSNIEFILDVPNGELEGIANSQASANTWVRDNVQKYNDVRFKYISVGNEVKPADTAGKGTTLIQAIQNIDKALSEAGLSIPVSTTTYMGAFMDTYPPSRGRFSDEYLNFLKPVIGFLVSKRYPLLVNIYTYFGFKNGDVSLEFSLFKPSSNEFKDDNNQLDYKNLFDANLDSVYAALDKLGGGSLEVVVSESGWPTQGGLGASLENAKDYINNLIQHVKNGSPRRPGKAIETYIFAMFDENQKPNDETERYFGLFLPTTKQLKYSMSHHRSSCLASIPLLLLILSFLPASFFDTLRKSECATGKLETTCHVPQMWLRFTGSVNGSNFELLLDLPNSDLQRIASNQSEADTWIRNNVRNYTKGVRFRYISVGNEVQPSDPNAMFLLPAMQNIERAASDLGIKVSTAIDTRSLSAFPPSSGSFTPNFADLYCHEFLVSKKSPLLVNIDTYFIYANNMRDVSLEYALLTSNLFVALLDTIYAALEELSGGAVKIVHLTNIGGTAASVDNARAYVNSLIQIVKTGSPRRPERAIETYILFDFDIKLVRMLALSPMLMLLLSLLMASFFDTTAGQIGVCYGEYGNNLPSNSEAVAMYKQYNIRPMRMYGPNPNALDALRGSSIELILDVPNGDLQRIADSKTEASTWVRDNVQKYNDVSFKYISVGNEVMPRGPGGAGTVLFQAMQNIDKALSEAGLSIPVSTTTYMGAFTDTKRSPLLVNIYTYFGYKNGDVSLEFALFKPSNNEFNDPNNQHHYQNLFDANLDSVYAALEKLGGGSLEVVNEKPNDETERHDTSLSKAIINTASIFVMSHHRSSCLASIPLLLLILSFLLASFFDTAAGQIGVCYGRIGNNLPHPADVVAFYGQRNIRHMRLYDPDQEVLTALRGSNFELLLDVPNSDLQRIATDYQEADTWVRNNVRKYTKGVRFRYISVGNEVQPSDPNAMFLLQAMQNIEDAVSDLGIKVSTAIDTRSLRGVPPSIGSFTENFQIFIAPVIDFLVSKKSPLLYALLTSYKNVVTDGSNIYRNLFVALLDTIYAALEELSGEAVKIVVSESGWPTAGGPAASVYNARTYVNNLIQIVKTGSPKRPERATETLVLFYFFAFSNVVQNQREIST</sequence>
<keyword evidence="4 7" id="KW-0378">Hydrolase</keyword>
<evidence type="ECO:0000256" key="8">
    <source>
        <dbReference type="SAM" id="Phobius"/>
    </source>
</evidence>
<dbReference type="EC" id="3.2.1.39" evidence="3"/>
<keyword evidence="8" id="KW-0472">Membrane</keyword>
<dbReference type="InterPro" id="IPR017853">
    <property type="entry name" value="GH"/>
</dbReference>
<evidence type="ECO:0000256" key="1">
    <source>
        <dbReference type="ARBA" id="ARBA00000382"/>
    </source>
</evidence>
<evidence type="ECO:0000256" key="6">
    <source>
        <dbReference type="RuleBase" id="RU004335"/>
    </source>
</evidence>
<gene>
    <name evidence="10" type="ORF">HID58_014114</name>
</gene>